<accession>A0A8H2KA60</accession>
<name>A0A8H2KA60_9MICO</name>
<evidence type="ECO:0000256" key="1">
    <source>
        <dbReference type="SAM" id="Phobius"/>
    </source>
</evidence>
<feature type="transmembrane region" description="Helical" evidence="1">
    <location>
        <begin position="382"/>
        <end position="401"/>
    </location>
</feature>
<feature type="transmembrane region" description="Helical" evidence="1">
    <location>
        <begin position="250"/>
        <end position="273"/>
    </location>
</feature>
<keyword evidence="1" id="KW-0472">Membrane</keyword>
<reference evidence="2 3" key="1">
    <citation type="submission" date="2019-06" db="EMBL/GenBank/DDBJ databases">
        <title>Sequencing the genomes of 1000 actinobacteria strains.</title>
        <authorList>
            <person name="Klenk H.-P."/>
        </authorList>
    </citation>
    <scope>NUCLEOTIDE SEQUENCE [LARGE SCALE GENOMIC DNA]</scope>
    <source>
        <strain evidence="2 3">DSM 21947</strain>
    </source>
</reference>
<proteinExistence type="predicted"/>
<dbReference type="AlphaFoldDB" id="A0A8H2KA60"/>
<feature type="transmembrane region" description="Helical" evidence="1">
    <location>
        <begin position="19"/>
        <end position="47"/>
    </location>
</feature>
<feature type="transmembrane region" description="Helical" evidence="1">
    <location>
        <begin position="210"/>
        <end position="230"/>
    </location>
</feature>
<feature type="transmembrane region" description="Helical" evidence="1">
    <location>
        <begin position="343"/>
        <end position="362"/>
    </location>
</feature>
<keyword evidence="1" id="KW-0812">Transmembrane</keyword>
<evidence type="ECO:0000313" key="3">
    <source>
        <dbReference type="Proteomes" id="UP000316560"/>
    </source>
</evidence>
<protein>
    <submittedName>
        <fullName evidence="2">Uncharacterized protein</fullName>
    </submittedName>
</protein>
<feature type="transmembrane region" description="Helical" evidence="1">
    <location>
        <begin position="160"/>
        <end position="180"/>
    </location>
</feature>
<keyword evidence="3" id="KW-1185">Reference proteome</keyword>
<dbReference type="Proteomes" id="UP000316560">
    <property type="component" value="Unassembled WGS sequence"/>
</dbReference>
<comment type="caution">
    <text evidence="2">The sequence shown here is derived from an EMBL/GenBank/DDBJ whole genome shotgun (WGS) entry which is preliminary data.</text>
</comment>
<gene>
    <name evidence="2" type="ORF">FB472_2119</name>
</gene>
<dbReference type="InterPro" id="IPR045931">
    <property type="entry name" value="DUF6350"/>
</dbReference>
<organism evidence="2 3">
    <name type="scientific">Rhodoglobus vestalii</name>
    <dbReference type="NCBI Taxonomy" id="193384"/>
    <lineage>
        <taxon>Bacteria</taxon>
        <taxon>Bacillati</taxon>
        <taxon>Actinomycetota</taxon>
        <taxon>Actinomycetes</taxon>
        <taxon>Micrococcales</taxon>
        <taxon>Microbacteriaceae</taxon>
        <taxon>Rhodoglobus</taxon>
    </lineage>
</organism>
<dbReference type="Pfam" id="PF19877">
    <property type="entry name" value="DUF6350"/>
    <property type="match status" value="1"/>
</dbReference>
<sequence length="416" mass="42878">MAAESGGTLTFDMNRQLTLLFAAFEALLVVAIGIAIPLVPLTLLWGIHYGLAIDWTVFWRAAVDIWLVGHGTDITVVLDPTVSASLGLAEANTPVTITIALLGFALLTGLLGIRAGRRVAETSHAVLGTLASLATFGAASLVVTFSALHPLANPSLWQGTLLPTLVFAVGLLIGGQVVTAKSRAIGPVRRWVLGWPTHVRTIVATSLRGGAISAAGLLTIASIATMLAIVTSYAEIIRLYESLHTEVLGGVAITLGQLAILPNLIVWTASWLVGPGFAIGTGSTVSPLATSLGPIPAIPVLGALPDGEFAFGFMGLLAPVVVGFIVAAVFGPRIAGELRRRELAIVAVGIGVIAAIIVGLLVWVSAGSAGPGRLQDVGPQPWIVAAWAFVEFSVAAGLGLFTSARPDRAEGGFARR</sequence>
<evidence type="ECO:0000313" key="2">
    <source>
        <dbReference type="EMBL" id="TQO20486.1"/>
    </source>
</evidence>
<dbReference type="EMBL" id="VFRA01000001">
    <property type="protein sequence ID" value="TQO20486.1"/>
    <property type="molecule type" value="Genomic_DNA"/>
</dbReference>
<feature type="transmembrane region" description="Helical" evidence="1">
    <location>
        <begin position="310"/>
        <end position="331"/>
    </location>
</feature>
<feature type="transmembrane region" description="Helical" evidence="1">
    <location>
        <begin position="125"/>
        <end position="148"/>
    </location>
</feature>
<keyword evidence="1" id="KW-1133">Transmembrane helix</keyword>
<feature type="transmembrane region" description="Helical" evidence="1">
    <location>
        <begin position="95"/>
        <end position="113"/>
    </location>
</feature>